<accession>A0A1T4YFI6</accession>
<dbReference type="EMBL" id="FUYJ01000004">
    <property type="protein sequence ID" value="SKB00450.1"/>
    <property type="molecule type" value="Genomic_DNA"/>
</dbReference>
<evidence type="ECO:0000313" key="2">
    <source>
        <dbReference type="EMBL" id="SKB00450.1"/>
    </source>
</evidence>
<dbReference type="RefSeq" id="WP_078817818.1">
    <property type="nucleotide sequence ID" value="NZ_FUYJ01000004.1"/>
</dbReference>
<organism evidence="2 3">
    <name type="scientific">Sporosarcina newyorkensis</name>
    <dbReference type="NCBI Taxonomy" id="759851"/>
    <lineage>
        <taxon>Bacteria</taxon>
        <taxon>Bacillati</taxon>
        <taxon>Bacillota</taxon>
        <taxon>Bacilli</taxon>
        <taxon>Bacillales</taxon>
        <taxon>Caryophanaceae</taxon>
        <taxon>Sporosarcina</taxon>
    </lineage>
</organism>
<evidence type="ECO:0000256" key="1">
    <source>
        <dbReference type="SAM" id="MobiDB-lite"/>
    </source>
</evidence>
<reference evidence="3" key="1">
    <citation type="submission" date="2017-02" db="EMBL/GenBank/DDBJ databases">
        <authorList>
            <person name="Varghese N."/>
            <person name="Submissions S."/>
        </authorList>
    </citation>
    <scope>NUCLEOTIDE SEQUENCE [LARGE SCALE GENOMIC DNA]</scope>
    <source>
        <strain evidence="3">DSM 23966</strain>
    </source>
</reference>
<feature type="region of interest" description="Disordered" evidence="1">
    <location>
        <begin position="44"/>
        <end position="63"/>
    </location>
</feature>
<protein>
    <submittedName>
        <fullName evidence="2">Uncharacterized protein</fullName>
    </submittedName>
</protein>
<dbReference type="Proteomes" id="UP000190042">
    <property type="component" value="Unassembled WGS sequence"/>
</dbReference>
<keyword evidence="3" id="KW-1185">Reference proteome</keyword>
<proteinExistence type="predicted"/>
<dbReference type="AlphaFoldDB" id="A0A1T4YFI6"/>
<gene>
    <name evidence="2" type="ORF">SAMN04244570_2492</name>
</gene>
<sequence length="63" mass="7326">MTHQDRTKIKIDKDKEMRTKEIAKMISEGGLGAEKYYDIKIKSSATEKEREASEKPEKSKEDH</sequence>
<name>A0A1T4YFI6_9BACL</name>
<evidence type="ECO:0000313" key="3">
    <source>
        <dbReference type="Proteomes" id="UP000190042"/>
    </source>
</evidence>